<dbReference type="Proteomes" id="UP000626092">
    <property type="component" value="Unassembled WGS sequence"/>
</dbReference>
<feature type="region of interest" description="Disordered" evidence="1">
    <location>
        <begin position="100"/>
        <end position="124"/>
    </location>
</feature>
<protein>
    <submittedName>
        <fullName evidence="2">Uncharacterized protein</fullName>
    </submittedName>
</protein>
<feature type="compositionally biased region" description="Basic and acidic residues" evidence="1">
    <location>
        <begin position="108"/>
        <end position="124"/>
    </location>
</feature>
<feature type="compositionally biased region" description="Basic and acidic residues" evidence="1">
    <location>
        <begin position="164"/>
        <end position="173"/>
    </location>
</feature>
<sequence length="231" mass="26423">MKEENPHVCRALSVARKDPIAQSKTTLSSFINITFPQPKIRIKLPKLLAKTLRRRNPRKCNDTGNANDSKKKNNNNRSTKPGNIFSKRVGSIVSNVFGNMKPAAKSSGRKDEIGNEETGEAKMEAKEPLHLPENFDERNGKHISSSNLIRVPNRKVRRGRSVRKKEVTDRVEGNENEWEKEEEEERGEEEELCKKRILMGQKCRPLHQSGLLHYDENGVLLPEVDYLCQEL</sequence>
<evidence type="ECO:0000313" key="2">
    <source>
        <dbReference type="EMBL" id="KAF7142639.1"/>
    </source>
</evidence>
<evidence type="ECO:0000313" key="3">
    <source>
        <dbReference type="Proteomes" id="UP000626092"/>
    </source>
</evidence>
<feature type="region of interest" description="Disordered" evidence="1">
    <location>
        <begin position="50"/>
        <end position="85"/>
    </location>
</feature>
<comment type="caution">
    <text evidence="2">The sequence shown here is derived from an EMBL/GenBank/DDBJ whole genome shotgun (WGS) entry which is preliminary data.</text>
</comment>
<feature type="region of interest" description="Disordered" evidence="1">
    <location>
        <begin position="160"/>
        <end position="190"/>
    </location>
</feature>
<name>A0A834GUK6_RHOSS</name>
<keyword evidence="3" id="KW-1185">Reference proteome</keyword>
<feature type="compositionally biased region" description="Acidic residues" evidence="1">
    <location>
        <begin position="174"/>
        <end position="190"/>
    </location>
</feature>
<organism evidence="2 3">
    <name type="scientific">Rhododendron simsii</name>
    <name type="common">Sims's rhododendron</name>
    <dbReference type="NCBI Taxonomy" id="118357"/>
    <lineage>
        <taxon>Eukaryota</taxon>
        <taxon>Viridiplantae</taxon>
        <taxon>Streptophyta</taxon>
        <taxon>Embryophyta</taxon>
        <taxon>Tracheophyta</taxon>
        <taxon>Spermatophyta</taxon>
        <taxon>Magnoliopsida</taxon>
        <taxon>eudicotyledons</taxon>
        <taxon>Gunneridae</taxon>
        <taxon>Pentapetalae</taxon>
        <taxon>asterids</taxon>
        <taxon>Ericales</taxon>
        <taxon>Ericaceae</taxon>
        <taxon>Ericoideae</taxon>
        <taxon>Rhodoreae</taxon>
        <taxon>Rhododendron</taxon>
    </lineage>
</organism>
<proteinExistence type="predicted"/>
<evidence type="ECO:0000256" key="1">
    <source>
        <dbReference type="SAM" id="MobiDB-lite"/>
    </source>
</evidence>
<dbReference type="AlphaFoldDB" id="A0A834GUK6"/>
<dbReference type="PANTHER" id="PTHR33237:SF39">
    <property type="match status" value="1"/>
</dbReference>
<accession>A0A834GUK6</accession>
<reference evidence="2" key="1">
    <citation type="submission" date="2019-11" db="EMBL/GenBank/DDBJ databases">
        <authorList>
            <person name="Liu Y."/>
            <person name="Hou J."/>
            <person name="Li T.-Q."/>
            <person name="Guan C.-H."/>
            <person name="Wu X."/>
            <person name="Wu H.-Z."/>
            <person name="Ling F."/>
            <person name="Zhang R."/>
            <person name="Shi X.-G."/>
            <person name="Ren J.-P."/>
            <person name="Chen E.-F."/>
            <person name="Sun J.-M."/>
        </authorList>
    </citation>
    <scope>NUCLEOTIDE SEQUENCE</scope>
    <source>
        <strain evidence="2">Adult_tree_wgs_1</strain>
        <tissue evidence="2">Leaves</tissue>
    </source>
</reference>
<gene>
    <name evidence="2" type="ORF">RHSIM_Rhsim05G0136000</name>
</gene>
<dbReference type="PANTHER" id="PTHR33237">
    <property type="entry name" value="F2P16.13 PROTEIN-RELATED"/>
    <property type="match status" value="1"/>
</dbReference>
<dbReference type="OrthoDB" id="674685at2759"/>
<dbReference type="EMBL" id="WJXA01000005">
    <property type="protein sequence ID" value="KAF7142639.1"/>
    <property type="molecule type" value="Genomic_DNA"/>
</dbReference>